<dbReference type="InterPro" id="IPR019734">
    <property type="entry name" value="TPR_rpt"/>
</dbReference>
<dbReference type="Gene3D" id="1.25.40.10">
    <property type="entry name" value="Tetratricopeptide repeat domain"/>
    <property type="match status" value="1"/>
</dbReference>
<gene>
    <name evidence="3" type="ORF">H1P_3260006</name>
</gene>
<proteinExistence type="predicted"/>
<dbReference type="OrthoDB" id="509043at2"/>
<accession>A0A563VV41</accession>
<dbReference type="SMART" id="SM00028">
    <property type="entry name" value="TPR"/>
    <property type="match status" value="2"/>
</dbReference>
<evidence type="ECO:0000313" key="4">
    <source>
        <dbReference type="Proteomes" id="UP000320055"/>
    </source>
</evidence>
<dbReference type="InterPro" id="IPR011990">
    <property type="entry name" value="TPR-like_helical_dom_sf"/>
</dbReference>
<dbReference type="AlphaFoldDB" id="A0A563VV41"/>
<evidence type="ECO:0000313" key="3">
    <source>
        <dbReference type="EMBL" id="VEP15328.1"/>
    </source>
</evidence>
<keyword evidence="4" id="KW-1185">Reference proteome</keyword>
<keyword evidence="2" id="KW-0802">TPR repeat</keyword>
<name>A0A563VV41_9CYAN</name>
<evidence type="ECO:0000256" key="1">
    <source>
        <dbReference type="ARBA" id="ARBA00022737"/>
    </source>
</evidence>
<dbReference type="InterPro" id="IPR050498">
    <property type="entry name" value="Ycf3"/>
</dbReference>
<dbReference type="Proteomes" id="UP000320055">
    <property type="component" value="Unassembled WGS sequence"/>
</dbReference>
<dbReference type="Pfam" id="PF13181">
    <property type="entry name" value="TPR_8"/>
    <property type="match status" value="2"/>
</dbReference>
<evidence type="ECO:0000256" key="2">
    <source>
        <dbReference type="ARBA" id="ARBA00022803"/>
    </source>
</evidence>
<dbReference type="PANTHER" id="PTHR44858:SF1">
    <property type="entry name" value="UDP-N-ACETYLGLUCOSAMINE--PEPTIDE N-ACETYLGLUCOSAMINYLTRANSFERASE SPINDLY-RELATED"/>
    <property type="match status" value="1"/>
</dbReference>
<dbReference type="SUPFAM" id="SSF48452">
    <property type="entry name" value="TPR-like"/>
    <property type="match status" value="1"/>
</dbReference>
<dbReference type="PANTHER" id="PTHR44858">
    <property type="entry name" value="TETRATRICOPEPTIDE REPEAT PROTEIN 6"/>
    <property type="match status" value="1"/>
</dbReference>
<keyword evidence="1" id="KW-0677">Repeat</keyword>
<reference evidence="3 4" key="1">
    <citation type="submission" date="2019-01" db="EMBL/GenBank/DDBJ databases">
        <authorList>
            <person name="Brito A."/>
        </authorList>
    </citation>
    <scope>NUCLEOTIDE SEQUENCE [LARGE SCALE GENOMIC DNA]</scope>
    <source>
        <strain evidence="3">1</strain>
    </source>
</reference>
<dbReference type="EMBL" id="CAACVJ010000253">
    <property type="protein sequence ID" value="VEP15328.1"/>
    <property type="molecule type" value="Genomic_DNA"/>
</dbReference>
<sequence length="230" mass="26368">MTSNANNNEKQPKEYDLVLGNQQQPQSGDLVLGGIAGVKKRLRSQSLNEKIAVIEQLEKYGVEGFDILIDIGKKEDDIQIKKLVFKEIIKYGDRGVNFVIEHLFHSSLWIQKAAIEILIDCPQEKAKLALRGNTNSVSLYIKRGTERLNKKDYQGAIDDFSEVLDYIFEYTDLYNRRAFCYQQLQQYQLAINDLSRIITIASNSNSLHGVYYNRGNCYLSLKEYKKAIAD</sequence>
<organism evidence="3 4">
    <name type="scientific">Hyella patelloides LEGE 07179</name>
    <dbReference type="NCBI Taxonomy" id="945734"/>
    <lineage>
        <taxon>Bacteria</taxon>
        <taxon>Bacillati</taxon>
        <taxon>Cyanobacteriota</taxon>
        <taxon>Cyanophyceae</taxon>
        <taxon>Pleurocapsales</taxon>
        <taxon>Hyellaceae</taxon>
        <taxon>Hyella</taxon>
    </lineage>
</organism>
<protein>
    <submittedName>
        <fullName evidence="3">Uncharacterized protein</fullName>
    </submittedName>
</protein>
<dbReference type="RefSeq" id="WP_144874099.1">
    <property type="nucleotide sequence ID" value="NZ_LR214063.1"/>
</dbReference>